<reference evidence="2" key="1">
    <citation type="journal article" date="2023" name="Mol. Phylogenet. Evol.">
        <title>Genome-scale phylogeny and comparative genomics of the fungal order Sordariales.</title>
        <authorList>
            <person name="Hensen N."/>
            <person name="Bonometti L."/>
            <person name="Westerberg I."/>
            <person name="Brannstrom I.O."/>
            <person name="Guillou S."/>
            <person name="Cros-Aarteil S."/>
            <person name="Calhoun S."/>
            <person name="Haridas S."/>
            <person name="Kuo A."/>
            <person name="Mondo S."/>
            <person name="Pangilinan J."/>
            <person name="Riley R."/>
            <person name="LaButti K."/>
            <person name="Andreopoulos B."/>
            <person name="Lipzen A."/>
            <person name="Chen C."/>
            <person name="Yan M."/>
            <person name="Daum C."/>
            <person name="Ng V."/>
            <person name="Clum A."/>
            <person name="Steindorff A."/>
            <person name="Ohm R.A."/>
            <person name="Martin F."/>
            <person name="Silar P."/>
            <person name="Natvig D.O."/>
            <person name="Lalanne C."/>
            <person name="Gautier V."/>
            <person name="Ament-Velasquez S.L."/>
            <person name="Kruys A."/>
            <person name="Hutchinson M.I."/>
            <person name="Powell A.J."/>
            <person name="Barry K."/>
            <person name="Miller A.N."/>
            <person name="Grigoriev I.V."/>
            <person name="Debuchy R."/>
            <person name="Gladieux P."/>
            <person name="Hiltunen Thoren M."/>
            <person name="Johannesson H."/>
        </authorList>
    </citation>
    <scope>NUCLEOTIDE SEQUENCE</scope>
    <source>
        <strain evidence="2">PSN293</strain>
    </source>
</reference>
<dbReference type="Pfam" id="PF24864">
    <property type="entry name" value="DUF7730"/>
    <property type="match status" value="1"/>
</dbReference>
<evidence type="ECO:0000259" key="1">
    <source>
        <dbReference type="Pfam" id="PF24864"/>
    </source>
</evidence>
<accession>A0AAN6Y0U3</accession>
<gene>
    <name evidence="2" type="ORF">QBC37DRAFT_406391</name>
</gene>
<name>A0AAN6Y0U3_9PEZI</name>
<comment type="caution">
    <text evidence="2">The sequence shown here is derived from an EMBL/GenBank/DDBJ whole genome shotgun (WGS) entry which is preliminary data.</text>
</comment>
<sequence>MSTPSPANPQSQSRLVTRLPREIRDLIYLALWKSPDHGLRQHIFWYSSSFNGHKGRLCRWPCIRTEFDNGALENRSFGHWDCVTEAQQEGISKNGTGSGRTRTSTSWLPMLLVCKGISAEVLKSIYESTTFIFTDTLAFQAPPCWLKFARSDAHNFNWLRLDELENLRRLNIWMSATVPAPSGRSFKFRTNTELSTDTVRDILSSLAEKTVSSIVLSMPLAVDGIGPPDGGWVEGMSPRGGVRTNLYLTGKIFYPNIELVHGTGLIEESRVIMTKVE</sequence>
<dbReference type="InterPro" id="IPR056632">
    <property type="entry name" value="DUF7730"/>
</dbReference>
<evidence type="ECO:0000313" key="3">
    <source>
        <dbReference type="Proteomes" id="UP001301769"/>
    </source>
</evidence>
<keyword evidence="3" id="KW-1185">Reference proteome</keyword>
<organism evidence="2 3">
    <name type="scientific">Rhypophila decipiens</name>
    <dbReference type="NCBI Taxonomy" id="261697"/>
    <lineage>
        <taxon>Eukaryota</taxon>
        <taxon>Fungi</taxon>
        <taxon>Dikarya</taxon>
        <taxon>Ascomycota</taxon>
        <taxon>Pezizomycotina</taxon>
        <taxon>Sordariomycetes</taxon>
        <taxon>Sordariomycetidae</taxon>
        <taxon>Sordariales</taxon>
        <taxon>Naviculisporaceae</taxon>
        <taxon>Rhypophila</taxon>
    </lineage>
</organism>
<reference evidence="2" key="2">
    <citation type="submission" date="2023-05" db="EMBL/GenBank/DDBJ databases">
        <authorList>
            <consortium name="Lawrence Berkeley National Laboratory"/>
            <person name="Steindorff A."/>
            <person name="Hensen N."/>
            <person name="Bonometti L."/>
            <person name="Westerberg I."/>
            <person name="Brannstrom I.O."/>
            <person name="Guillou S."/>
            <person name="Cros-Aarteil S."/>
            <person name="Calhoun S."/>
            <person name="Haridas S."/>
            <person name="Kuo A."/>
            <person name="Mondo S."/>
            <person name="Pangilinan J."/>
            <person name="Riley R."/>
            <person name="Labutti K."/>
            <person name="Andreopoulos B."/>
            <person name="Lipzen A."/>
            <person name="Chen C."/>
            <person name="Yanf M."/>
            <person name="Daum C."/>
            <person name="Ng V."/>
            <person name="Clum A."/>
            <person name="Ohm R."/>
            <person name="Martin F."/>
            <person name="Silar P."/>
            <person name="Natvig D."/>
            <person name="Lalanne C."/>
            <person name="Gautier V."/>
            <person name="Ament-Velasquez S.L."/>
            <person name="Kruys A."/>
            <person name="Hutchinson M.I."/>
            <person name="Powell A.J."/>
            <person name="Barry K."/>
            <person name="Miller A.N."/>
            <person name="Grigoriev I.V."/>
            <person name="Debuchy R."/>
            <person name="Gladieux P."/>
            <person name="Thoren M.H."/>
            <person name="Johannesson H."/>
        </authorList>
    </citation>
    <scope>NUCLEOTIDE SEQUENCE</scope>
    <source>
        <strain evidence="2">PSN293</strain>
    </source>
</reference>
<proteinExistence type="predicted"/>
<evidence type="ECO:0000313" key="2">
    <source>
        <dbReference type="EMBL" id="KAK4207237.1"/>
    </source>
</evidence>
<feature type="domain" description="DUF7730" evidence="1">
    <location>
        <begin position="9"/>
        <end position="139"/>
    </location>
</feature>
<protein>
    <recommendedName>
        <fullName evidence="1">DUF7730 domain-containing protein</fullName>
    </recommendedName>
</protein>
<dbReference type="AlphaFoldDB" id="A0AAN6Y0U3"/>
<dbReference type="EMBL" id="MU858309">
    <property type="protein sequence ID" value="KAK4207237.1"/>
    <property type="molecule type" value="Genomic_DNA"/>
</dbReference>
<dbReference type="Proteomes" id="UP001301769">
    <property type="component" value="Unassembled WGS sequence"/>
</dbReference>